<gene>
    <name evidence="1" type="ORF">BIY37_04815</name>
</gene>
<evidence type="ECO:0000313" key="1">
    <source>
        <dbReference type="EMBL" id="OQD46146.1"/>
    </source>
</evidence>
<organism evidence="1 2">
    <name type="scientific">Candidatus Brocadia sapporoensis</name>
    <dbReference type="NCBI Taxonomy" id="392547"/>
    <lineage>
        <taxon>Bacteria</taxon>
        <taxon>Pseudomonadati</taxon>
        <taxon>Planctomycetota</taxon>
        <taxon>Candidatus Brocadiia</taxon>
        <taxon>Candidatus Brocadiales</taxon>
        <taxon>Candidatus Brocadiaceae</taxon>
        <taxon>Candidatus Brocadia</taxon>
    </lineage>
</organism>
<dbReference type="EMBL" id="MJUW02000056">
    <property type="protein sequence ID" value="OQD46146.1"/>
    <property type="molecule type" value="Genomic_DNA"/>
</dbReference>
<sequence length="200" mass="21618">MADFNRIFNPTEHTYPEFPTGFESWSISGKAQFDTALQVGRQWTEKYGIIPAKDANARSFFSYINELYHARTIFDIVHLDMQTPANAPITGAISVNGANQTGTMINVTSTLNKILKAGDIIKFAGLNLVYNIKTDMTSPTAGSISIYPPIFAGGSPSNGATITITGVKFRAALTGSLKMPARSGGTTYYAGLTLTFRECP</sequence>
<proteinExistence type="predicted"/>
<comment type="caution">
    <text evidence="1">The sequence shown here is derived from an EMBL/GenBank/DDBJ whole genome shotgun (WGS) entry which is preliminary data.</text>
</comment>
<accession>A0A1V6M1D4</accession>
<dbReference type="AlphaFoldDB" id="A0A1V6M1D4"/>
<name>A0A1V6M1D4_9BACT</name>
<dbReference type="RefSeq" id="WP_070066690.1">
    <property type="nucleotide sequence ID" value="NZ_MJUW02000056.1"/>
</dbReference>
<evidence type="ECO:0000313" key="2">
    <source>
        <dbReference type="Proteomes" id="UP000242219"/>
    </source>
</evidence>
<reference evidence="1 2" key="1">
    <citation type="journal article" date="2016" name="Genome Announc.">
        <title>Draft Genome Sequence of the Anaerobic Ammonium-Oxidizing Bacterium 'Candidatus Brocadia sp. 40'.</title>
        <authorList>
            <person name="Ali M."/>
            <person name="Haroon M.F."/>
            <person name="Narita Y."/>
            <person name="Zhang L."/>
            <person name="Rangel Shaw D."/>
            <person name="Okabe S."/>
            <person name="Saikaly P.E."/>
        </authorList>
    </citation>
    <scope>NUCLEOTIDE SEQUENCE [LARGE SCALE GENOMIC DNA]</scope>
    <source>
        <strain evidence="1 2">40</strain>
    </source>
</reference>
<keyword evidence="2" id="KW-1185">Reference proteome</keyword>
<protein>
    <submittedName>
        <fullName evidence="1">Uncharacterized protein</fullName>
    </submittedName>
</protein>
<dbReference type="Proteomes" id="UP000242219">
    <property type="component" value="Unassembled WGS sequence"/>
</dbReference>